<dbReference type="Pfam" id="PF04526">
    <property type="entry name" value="DUF568"/>
    <property type="match status" value="1"/>
</dbReference>
<dbReference type="CDD" id="cd09629">
    <property type="entry name" value="DOMON_CIL1_like"/>
    <property type="match status" value="1"/>
</dbReference>
<protein>
    <submittedName>
        <fullName evidence="7">Auxin-induced in root cultures protein 12</fullName>
    </submittedName>
</protein>
<dbReference type="PROSITE" id="PS50836">
    <property type="entry name" value="DOMON"/>
    <property type="match status" value="1"/>
</dbReference>
<evidence type="ECO:0000256" key="4">
    <source>
        <dbReference type="ARBA" id="ARBA00022982"/>
    </source>
</evidence>
<comment type="caution">
    <text evidence="7">The sequence shown here is derived from an EMBL/GenBank/DDBJ whole genome shotgun (WGS) entry which is preliminary data.</text>
</comment>
<evidence type="ECO:0000313" key="8">
    <source>
        <dbReference type="Proteomes" id="UP001604277"/>
    </source>
</evidence>
<name>A0ABD1T632_9LAMI</name>
<evidence type="ECO:0000256" key="3">
    <source>
        <dbReference type="ARBA" id="ARBA00022729"/>
    </source>
</evidence>
<dbReference type="PANTHER" id="PTHR23130:SF157">
    <property type="entry name" value="AUXIN-INDUCED IN ROOT CULTURES PROTEIN 12"/>
    <property type="match status" value="1"/>
</dbReference>
<dbReference type="InterPro" id="IPR005018">
    <property type="entry name" value="DOMON_domain"/>
</dbReference>
<reference evidence="8" key="1">
    <citation type="submission" date="2024-07" db="EMBL/GenBank/DDBJ databases">
        <title>Two chromosome-level genome assemblies of Korean endemic species Abeliophyllum distichum and Forsythia ovata (Oleaceae).</title>
        <authorList>
            <person name="Jang H."/>
        </authorList>
    </citation>
    <scope>NUCLEOTIDE SEQUENCE [LARGE SCALE GENOMIC DNA]</scope>
</reference>
<dbReference type="EMBL" id="JBFOLJ010000009">
    <property type="protein sequence ID" value="KAL2508179.1"/>
    <property type="molecule type" value="Genomic_DNA"/>
</dbReference>
<evidence type="ECO:0000256" key="2">
    <source>
        <dbReference type="ARBA" id="ARBA00022448"/>
    </source>
</evidence>
<evidence type="ECO:0000256" key="1">
    <source>
        <dbReference type="ARBA" id="ARBA00004370"/>
    </source>
</evidence>
<feature type="domain" description="DOMON" evidence="6">
    <location>
        <begin position="131"/>
        <end position="247"/>
    </location>
</feature>
<accession>A0ABD1T632</accession>
<dbReference type="InterPro" id="IPR045265">
    <property type="entry name" value="AIR12_DOMON"/>
</dbReference>
<keyword evidence="2" id="KW-0813">Transport</keyword>
<keyword evidence="5" id="KW-0472">Membrane</keyword>
<proteinExistence type="predicted"/>
<gene>
    <name evidence="7" type="ORF">Fot_31826</name>
</gene>
<dbReference type="AlphaFoldDB" id="A0ABD1T632"/>
<organism evidence="7 8">
    <name type="scientific">Forsythia ovata</name>
    <dbReference type="NCBI Taxonomy" id="205694"/>
    <lineage>
        <taxon>Eukaryota</taxon>
        <taxon>Viridiplantae</taxon>
        <taxon>Streptophyta</taxon>
        <taxon>Embryophyta</taxon>
        <taxon>Tracheophyta</taxon>
        <taxon>Spermatophyta</taxon>
        <taxon>Magnoliopsida</taxon>
        <taxon>eudicotyledons</taxon>
        <taxon>Gunneridae</taxon>
        <taxon>Pentapetalae</taxon>
        <taxon>asterids</taxon>
        <taxon>lamiids</taxon>
        <taxon>Lamiales</taxon>
        <taxon>Oleaceae</taxon>
        <taxon>Forsythieae</taxon>
        <taxon>Forsythia</taxon>
    </lineage>
</organism>
<sequence>MDDFSPLVFGQTAKFGQIFPLMLAKFQMVAAMRNSPDYMSMSSLNDHIDPNLMGLYPHDCLFKTAMLAKQCVDEDPILRPDMKQVVISLSQILLSSIEWEATLAGNSQVFSGLTFTMKNTRFTNCTDLPVLKAYLHWTYDPTAKPDPTLSIAYIAPPPKPDGWVGWALNPTGSGMVGSQSLVAFRETNGSMVVKTYYISSYGSIEESKILYNVLNKRAEYSDGVMRIFATLAMPGNAADVNQVWQVGGTVKDGVPENHDFSPENLSSKGTLELASKAENQNGNSTVSGRERANDSGESELELYGFFILVVISVLGF</sequence>
<evidence type="ECO:0000256" key="5">
    <source>
        <dbReference type="ARBA" id="ARBA00023136"/>
    </source>
</evidence>
<keyword evidence="3" id="KW-0732">Signal</keyword>
<evidence type="ECO:0000313" key="7">
    <source>
        <dbReference type="EMBL" id="KAL2508179.1"/>
    </source>
</evidence>
<keyword evidence="4" id="KW-0249">Electron transport</keyword>
<comment type="subcellular location">
    <subcellularLocation>
        <location evidence="1">Membrane</location>
    </subcellularLocation>
</comment>
<dbReference type="Gene3D" id="1.10.510.10">
    <property type="entry name" value="Transferase(Phosphotransferase) domain 1"/>
    <property type="match status" value="1"/>
</dbReference>
<dbReference type="PANTHER" id="PTHR23130">
    <property type="entry name" value="CYTOCHROME B561 AND DOMON DOMAIN-CONTAINING PROTEIN"/>
    <property type="match status" value="1"/>
</dbReference>
<evidence type="ECO:0000259" key="6">
    <source>
        <dbReference type="PROSITE" id="PS50836"/>
    </source>
</evidence>
<keyword evidence="8" id="KW-1185">Reference proteome</keyword>
<dbReference type="GO" id="GO:0016020">
    <property type="term" value="C:membrane"/>
    <property type="evidence" value="ECO:0007669"/>
    <property type="project" value="UniProtKB-SubCell"/>
</dbReference>
<dbReference type="Proteomes" id="UP001604277">
    <property type="component" value="Unassembled WGS sequence"/>
</dbReference>